<evidence type="ECO:0000313" key="1">
    <source>
        <dbReference type="EMBL" id="VCW70764.1"/>
    </source>
</evidence>
<proteinExistence type="predicted"/>
<gene>
    <name evidence="1" type="ORF">BN2614_LOCUS1</name>
</gene>
<name>A0A9X9LKN6_GULGU</name>
<keyword evidence="2" id="KW-1185">Reference proteome</keyword>
<dbReference type="EMBL" id="CYRY02006323">
    <property type="protein sequence ID" value="VCW70764.1"/>
    <property type="molecule type" value="Genomic_DNA"/>
</dbReference>
<accession>A0A9X9LKN6</accession>
<dbReference type="Proteomes" id="UP000269945">
    <property type="component" value="Unassembled WGS sequence"/>
</dbReference>
<evidence type="ECO:0000313" key="2">
    <source>
        <dbReference type="Proteomes" id="UP000269945"/>
    </source>
</evidence>
<reference evidence="1 2" key="1">
    <citation type="submission" date="2018-10" db="EMBL/GenBank/DDBJ databases">
        <authorList>
            <person name="Ekblom R."/>
            <person name="Jareborg N."/>
        </authorList>
    </citation>
    <scope>NUCLEOTIDE SEQUENCE [LARGE SCALE GENOMIC DNA]</scope>
    <source>
        <tissue evidence="1">Muscle</tissue>
    </source>
</reference>
<protein>
    <submittedName>
        <fullName evidence="1">Uncharacterized protein</fullName>
    </submittedName>
</protein>
<feature type="non-terminal residue" evidence="1">
    <location>
        <position position="52"/>
    </location>
</feature>
<comment type="caution">
    <text evidence="1">The sequence shown here is derived from an EMBL/GenBank/DDBJ whole genome shotgun (WGS) entry which is preliminary data.</text>
</comment>
<organism evidence="1 2">
    <name type="scientific">Gulo gulo</name>
    <name type="common">Wolverine</name>
    <name type="synonym">Gluton</name>
    <dbReference type="NCBI Taxonomy" id="48420"/>
    <lineage>
        <taxon>Eukaryota</taxon>
        <taxon>Metazoa</taxon>
        <taxon>Chordata</taxon>
        <taxon>Craniata</taxon>
        <taxon>Vertebrata</taxon>
        <taxon>Euteleostomi</taxon>
        <taxon>Mammalia</taxon>
        <taxon>Eutheria</taxon>
        <taxon>Laurasiatheria</taxon>
        <taxon>Carnivora</taxon>
        <taxon>Caniformia</taxon>
        <taxon>Musteloidea</taxon>
        <taxon>Mustelidae</taxon>
        <taxon>Guloninae</taxon>
        <taxon>Gulo</taxon>
    </lineage>
</organism>
<sequence>VGFRNLGQLVVFGAPGGQVRGQIFGELVADRVGLSVSSPPRGSLIFSGTSLT</sequence>
<dbReference type="AlphaFoldDB" id="A0A9X9LKN6"/>